<dbReference type="PANTHER" id="PTHR45753:SF3">
    <property type="entry name" value="ORNITHINE TRANSCARBAMYLASE, MITOCHONDRIAL"/>
    <property type="match status" value="1"/>
</dbReference>
<reference evidence="9" key="1">
    <citation type="submission" date="2023-01" db="EMBL/GenBank/DDBJ databases">
        <title>Biogeochemical cycle of methane in antarctic sediments.</title>
        <authorList>
            <person name="Roldan D.M."/>
            <person name="Menes R.J."/>
        </authorList>
    </citation>
    <scope>NUCLEOTIDE SEQUENCE [LARGE SCALE GENOMIC DNA]</scope>
    <source>
        <strain evidence="9">K-2018 MAG008</strain>
    </source>
</reference>
<dbReference type="Pfam" id="PF00185">
    <property type="entry name" value="OTCace"/>
    <property type="match status" value="1"/>
</dbReference>
<evidence type="ECO:0000313" key="9">
    <source>
        <dbReference type="EMBL" id="MDI1231609.1"/>
    </source>
</evidence>
<comment type="caution">
    <text evidence="9">The sequence shown here is derived from an EMBL/GenBank/DDBJ whole genome shotgun (WGS) entry which is preliminary data.</text>
</comment>
<dbReference type="GO" id="GO:0019240">
    <property type="term" value="P:citrulline biosynthetic process"/>
    <property type="evidence" value="ECO:0007669"/>
    <property type="project" value="TreeGrafter"/>
</dbReference>
<dbReference type="NCBIfam" id="NF001986">
    <property type="entry name" value="PRK00779.1"/>
    <property type="match status" value="1"/>
</dbReference>
<dbReference type="InterPro" id="IPR006132">
    <property type="entry name" value="Asp/Orn_carbamoyltranf_P-bd"/>
</dbReference>
<feature type="binding site" evidence="6">
    <location>
        <position position="285"/>
    </location>
    <ligand>
        <name>carbamoyl phosphate</name>
        <dbReference type="ChEBI" id="CHEBI:58228"/>
    </ligand>
</feature>
<dbReference type="FunFam" id="3.40.50.1370:FF:000008">
    <property type="entry name" value="Ornithine carbamoyltransferase"/>
    <property type="match status" value="1"/>
</dbReference>
<evidence type="ECO:0000259" key="7">
    <source>
        <dbReference type="Pfam" id="PF00185"/>
    </source>
</evidence>
<feature type="domain" description="Aspartate/ornithine carbamoyltransferase carbamoyl-P binding" evidence="8">
    <location>
        <begin position="4"/>
        <end position="140"/>
    </location>
</feature>
<dbReference type="PANTHER" id="PTHR45753">
    <property type="entry name" value="ORNITHINE CARBAMOYLTRANSFERASE, MITOCHONDRIAL"/>
    <property type="match status" value="1"/>
</dbReference>
<proteinExistence type="inferred from homology"/>
<dbReference type="InterPro" id="IPR002292">
    <property type="entry name" value="Orn/put_carbamltrans"/>
</dbReference>
<feature type="binding site" evidence="6">
    <location>
        <begin position="51"/>
        <end position="54"/>
    </location>
    <ligand>
        <name>carbamoyl phosphate</name>
        <dbReference type="ChEBI" id="CHEBI:58228"/>
    </ligand>
</feature>
<dbReference type="PRINTS" id="PR00102">
    <property type="entry name" value="OTCASE"/>
</dbReference>
<keyword evidence="10" id="KW-1185">Reference proteome</keyword>
<dbReference type="Proteomes" id="UP001160519">
    <property type="component" value="Unassembled WGS sequence"/>
</dbReference>
<keyword evidence="4 6" id="KW-0808">Transferase</keyword>
<evidence type="ECO:0000256" key="2">
    <source>
        <dbReference type="ARBA" id="ARBA00007805"/>
    </source>
</evidence>
<gene>
    <name evidence="9" type="primary">argF</name>
    <name evidence="9" type="ORF">PSU93_10705</name>
</gene>
<protein>
    <recommendedName>
        <fullName evidence="3 6">Ornithine carbamoyltransferase</fullName>
        <shortName evidence="6">OTCase</shortName>
        <ecNumber evidence="3 6">2.1.3.3</ecNumber>
    </recommendedName>
</protein>
<evidence type="ECO:0000256" key="5">
    <source>
        <dbReference type="ARBA" id="ARBA00048772"/>
    </source>
</evidence>
<dbReference type="InterPro" id="IPR024904">
    <property type="entry name" value="OTCase_ArgI"/>
</dbReference>
<feature type="binding site" evidence="6">
    <location>
        <position position="102"/>
    </location>
    <ligand>
        <name>carbamoyl phosphate</name>
        <dbReference type="ChEBI" id="CHEBI:58228"/>
    </ligand>
</feature>
<keyword evidence="6" id="KW-0963">Cytoplasm</keyword>
<feature type="domain" description="Aspartate/ornithine carbamoyltransferase Asp/Orn-binding" evidence="7">
    <location>
        <begin position="148"/>
        <end position="295"/>
    </location>
</feature>
<dbReference type="GO" id="GO:0005737">
    <property type="term" value="C:cytoplasm"/>
    <property type="evidence" value="ECO:0007669"/>
    <property type="project" value="UniProtKB-SubCell"/>
</dbReference>
<evidence type="ECO:0000256" key="1">
    <source>
        <dbReference type="ARBA" id="ARBA00004975"/>
    </source>
</evidence>
<dbReference type="InterPro" id="IPR006130">
    <property type="entry name" value="Asp/Orn_carbamoylTrfase"/>
</dbReference>
<dbReference type="HAMAP" id="MF_01109">
    <property type="entry name" value="OTCase"/>
    <property type="match status" value="1"/>
</dbReference>
<name>A0AA43TIM0_9GAMM</name>
<dbReference type="AlphaFoldDB" id="A0AA43TIM0"/>
<feature type="binding site" evidence="6">
    <location>
        <position position="78"/>
    </location>
    <ligand>
        <name>carbamoyl phosphate</name>
        <dbReference type="ChEBI" id="CHEBI:58228"/>
    </ligand>
</feature>
<organism evidence="9 10">
    <name type="scientific">Candidatus Methylobacter titanis</name>
    <dbReference type="NCBI Taxonomy" id="3053457"/>
    <lineage>
        <taxon>Bacteria</taxon>
        <taxon>Pseudomonadati</taxon>
        <taxon>Pseudomonadota</taxon>
        <taxon>Gammaproteobacteria</taxon>
        <taxon>Methylococcales</taxon>
        <taxon>Methylococcaceae</taxon>
        <taxon>Methylobacter</taxon>
    </lineage>
</organism>
<dbReference type="Gene3D" id="3.40.50.1370">
    <property type="entry name" value="Aspartate/ornithine carbamoyltransferase"/>
    <property type="match status" value="2"/>
</dbReference>
<evidence type="ECO:0000256" key="6">
    <source>
        <dbReference type="HAMAP-Rule" id="MF_01109"/>
    </source>
</evidence>
<dbReference type="PROSITE" id="PS00097">
    <property type="entry name" value="CARBAMOYLTRANSFERASE"/>
    <property type="match status" value="1"/>
</dbReference>
<feature type="binding site" evidence="6">
    <location>
        <begin position="257"/>
        <end position="258"/>
    </location>
    <ligand>
        <name>carbamoyl phosphate</name>
        <dbReference type="ChEBI" id="CHEBI:58228"/>
    </ligand>
</feature>
<comment type="catalytic activity">
    <reaction evidence="5 6">
        <text>carbamoyl phosphate + L-ornithine = L-citrulline + phosphate + H(+)</text>
        <dbReference type="Rhea" id="RHEA:19513"/>
        <dbReference type="ChEBI" id="CHEBI:15378"/>
        <dbReference type="ChEBI" id="CHEBI:43474"/>
        <dbReference type="ChEBI" id="CHEBI:46911"/>
        <dbReference type="ChEBI" id="CHEBI:57743"/>
        <dbReference type="ChEBI" id="CHEBI:58228"/>
        <dbReference type="EC" id="2.1.3.3"/>
    </reaction>
</comment>
<feature type="binding site" evidence="6">
    <location>
        <begin position="221"/>
        <end position="222"/>
    </location>
    <ligand>
        <name>L-ornithine</name>
        <dbReference type="ChEBI" id="CHEBI:46911"/>
    </ligand>
</feature>
<feature type="binding site" evidence="6">
    <location>
        <begin position="129"/>
        <end position="132"/>
    </location>
    <ligand>
        <name>carbamoyl phosphate</name>
        <dbReference type="ChEBI" id="CHEBI:58228"/>
    </ligand>
</feature>
<dbReference type="GO" id="GO:0042450">
    <property type="term" value="P:L-arginine biosynthetic process via ornithine"/>
    <property type="evidence" value="ECO:0007669"/>
    <property type="project" value="UniProtKB-UniRule"/>
</dbReference>
<comment type="similarity">
    <text evidence="2 6">Belongs to the aspartate/ornithine carbamoyltransferase superfamily. OTCase family.</text>
</comment>
<comment type="subcellular location">
    <subcellularLocation>
        <location evidence="6">Cytoplasm</location>
    </subcellularLocation>
</comment>
<dbReference type="SUPFAM" id="SSF53671">
    <property type="entry name" value="Aspartate/ornithine carbamoyltransferase"/>
    <property type="match status" value="1"/>
</dbReference>
<dbReference type="InterPro" id="IPR036901">
    <property type="entry name" value="Asp/Orn_carbamoylTrfase_sf"/>
</dbReference>
<evidence type="ECO:0000313" key="10">
    <source>
        <dbReference type="Proteomes" id="UP001160519"/>
    </source>
</evidence>
<dbReference type="GO" id="GO:0016597">
    <property type="term" value="F:amino acid binding"/>
    <property type="evidence" value="ECO:0007669"/>
    <property type="project" value="InterPro"/>
</dbReference>
<feature type="binding site" evidence="6">
    <location>
        <position position="217"/>
    </location>
    <ligand>
        <name>L-ornithine</name>
        <dbReference type="ChEBI" id="CHEBI:46911"/>
    </ligand>
</feature>
<accession>A0AA43TIM0</accession>
<dbReference type="GO" id="GO:0004585">
    <property type="term" value="F:ornithine carbamoyltransferase activity"/>
    <property type="evidence" value="ECO:0007669"/>
    <property type="project" value="UniProtKB-UniRule"/>
</dbReference>
<dbReference type="InterPro" id="IPR006131">
    <property type="entry name" value="Asp_carbamoyltransf_Asp/Orn-bd"/>
</dbReference>
<comment type="pathway">
    <text evidence="1">Amino-acid biosynthesis; L-arginine biosynthesis; L-arginine from L-ornithine and carbamoyl phosphate: step 1/3.</text>
</comment>
<dbReference type="PRINTS" id="PR00100">
    <property type="entry name" value="AOTCASE"/>
</dbReference>
<dbReference type="NCBIfam" id="TIGR00658">
    <property type="entry name" value="orni_carb_tr"/>
    <property type="match status" value="1"/>
</dbReference>
<dbReference type="EMBL" id="JAQSDF010000034">
    <property type="protein sequence ID" value="MDI1231609.1"/>
    <property type="molecule type" value="Genomic_DNA"/>
</dbReference>
<evidence type="ECO:0000256" key="4">
    <source>
        <dbReference type="ARBA" id="ARBA00022679"/>
    </source>
</evidence>
<dbReference type="Pfam" id="PF02729">
    <property type="entry name" value="OTCace_N"/>
    <property type="match status" value="1"/>
</dbReference>
<dbReference type="EC" id="2.1.3.3" evidence="3 6"/>
<feature type="binding site" evidence="6">
    <location>
        <position position="160"/>
    </location>
    <ligand>
        <name>L-ornithine</name>
        <dbReference type="ChEBI" id="CHEBI:46911"/>
    </ligand>
</feature>
<sequence length="302" mass="33776">MNPRHFISLLDLSGDEFRRLINRGIVLKNNRDPDYQPLKGQVLAMIFEKSSTRTRISFESGMSHFGGSALFLSPRDTQLGRGEPLQDSARVISSMVDGIMLRTDKHETVTTFAQYSSVPVINGLTDLQHPCQLLADMQTYFEHRGDIKGKTVTWIGDGNNMCHSYIHAAMVLDFNLNIACPKGYQPLAEIVDAAGERIRFFDTALAAAQNSDLVVTDVWASMGQEEEQKLRELAFKDYQVNADVMKAAHSDALFMHCLPAHRGEEVSAEVIDGAQSVIFDEAENRLHAQKSLLEFLLCKKAR</sequence>
<evidence type="ECO:0000259" key="8">
    <source>
        <dbReference type="Pfam" id="PF02729"/>
    </source>
</evidence>
<evidence type="ECO:0000256" key="3">
    <source>
        <dbReference type="ARBA" id="ARBA00013007"/>
    </source>
</evidence>